<name>A0A6P4YUH8_BRABE</name>
<feature type="transmembrane region" description="Helical" evidence="9">
    <location>
        <begin position="126"/>
        <end position="144"/>
    </location>
</feature>
<dbReference type="Proteomes" id="UP000515135">
    <property type="component" value="Unplaced"/>
</dbReference>
<evidence type="ECO:0000256" key="2">
    <source>
        <dbReference type="ARBA" id="ARBA00006434"/>
    </source>
</evidence>
<keyword evidence="6 9" id="KW-0472">Membrane</keyword>
<sequence length="779" mass="82921">MTVKYGVAVFLLLCLAAEVRGGCNRTAGRNGTAGGGTGDFRPLVLLSEAVLLTLGFGLFAGLVAFAFTLVRKHVYHDQDDLDTTFDAGGQVSVGLTATTIVSQWTWAATLLQSCTVASKFGISGPFWYAAGASVQIIVFAILSIEMKMKAPGAKTYLQVIKARFGAKAHLVFCVFALLTNVLVTGMLLLGGIASITALVNGLSTETASICLAIVIGSYTLIGGLGATFYVSYFNTALIFTVLIIIIAKVYLVGADATQNPLGSADAVFDLLACSSGPAGNRDQSYLTFFSTGGLMFGVINIIGNFGAVFCDQAYWQSTIAARPLQGVWGFISGGLTWFAIPFSMATTVGLAYVALGTVKGEALLSGEDVDKGLVASVVVNQLMGHTGQVILLLMLLMAVMSTGSAEVIAVTSIIVYDIYKDYICPFRRGLEEDDCVLCGNKRENAISEAEKCLCHPISSCTKCHEEDRLRTQQADFYQYTCPTHAAYRNYMEMLLGKKNIYIVVVTVATVPLVLLADAAGLNLGWIYLFMGVLIGAAVIPIGMALFWSRTTAGGMIAGATIGCVRAVICWLITAATFPGGLGGGNFIKNTGDQVSMIVGNLVSILSGGAICAVVSVVQSLRKPSGELVKEWEKTRRVDNPLKPWGPTYQSAYKMTSANKLNDRPSFEEIRSFCRKPRMTALIAGIVLSVVLVIVWPAGMLGVGVMNGAEFQHWVNVSQTWAFLAAAFLIIVPLVQEVMSIYNNYRVNKANGNGDPEVIMNESAPGSNGVMPPDSSTTRL</sequence>
<feature type="transmembrane region" description="Helical" evidence="9">
    <location>
        <begin position="206"/>
        <end position="229"/>
    </location>
</feature>
<dbReference type="RefSeq" id="XP_019628008.1">
    <property type="nucleotide sequence ID" value="XM_019772449.1"/>
</dbReference>
<feature type="transmembrane region" description="Helical" evidence="9">
    <location>
        <begin position="597"/>
        <end position="617"/>
    </location>
</feature>
<feature type="transmembrane region" description="Helical" evidence="9">
    <location>
        <begin position="327"/>
        <end position="355"/>
    </location>
</feature>
<dbReference type="InterPro" id="IPR038377">
    <property type="entry name" value="Na/Glc_symporter_sf"/>
</dbReference>
<dbReference type="GeneID" id="109472625"/>
<feature type="transmembrane region" description="Helical" evidence="9">
    <location>
        <begin position="87"/>
        <end position="106"/>
    </location>
</feature>
<dbReference type="PANTHER" id="PTHR46154">
    <property type="match status" value="1"/>
</dbReference>
<dbReference type="Pfam" id="PF00474">
    <property type="entry name" value="SSF"/>
    <property type="match status" value="1"/>
</dbReference>
<feature type="transmembrane region" description="Helical" evidence="9">
    <location>
        <begin position="294"/>
        <end position="315"/>
    </location>
</feature>
<accession>A0A6P4YUH8</accession>
<keyword evidence="5 9" id="KW-1133">Transmembrane helix</keyword>
<dbReference type="OrthoDB" id="10049971at2759"/>
<feature type="transmembrane region" description="Helical" evidence="9">
    <location>
        <begin position="525"/>
        <end position="547"/>
    </location>
</feature>
<dbReference type="PANTHER" id="PTHR46154:SF4">
    <property type="entry name" value="UREA ACTIVE TRANSPORTER"/>
    <property type="match status" value="1"/>
</dbReference>
<comment type="similarity">
    <text evidence="2 7">Belongs to the sodium:solute symporter (SSF) (TC 2.A.21) family.</text>
</comment>
<evidence type="ECO:0000256" key="3">
    <source>
        <dbReference type="ARBA" id="ARBA00022448"/>
    </source>
</evidence>
<feature type="signal peptide" evidence="10">
    <location>
        <begin position="1"/>
        <end position="21"/>
    </location>
</feature>
<dbReference type="CDD" id="cd11476">
    <property type="entry name" value="SLC5sbd_DUR3"/>
    <property type="match status" value="1"/>
</dbReference>
<feature type="transmembrane region" description="Helical" evidence="9">
    <location>
        <begin position="389"/>
        <end position="419"/>
    </location>
</feature>
<keyword evidence="11" id="KW-1185">Reference proteome</keyword>
<dbReference type="InterPro" id="IPR001734">
    <property type="entry name" value="Na/solute_symporter"/>
</dbReference>
<feature type="transmembrane region" description="Helical" evidence="9">
    <location>
        <begin position="500"/>
        <end position="519"/>
    </location>
</feature>
<keyword evidence="3" id="KW-0813">Transport</keyword>
<dbReference type="InterPro" id="IPR031155">
    <property type="entry name" value="DUR"/>
</dbReference>
<dbReference type="GO" id="GO:0005886">
    <property type="term" value="C:plasma membrane"/>
    <property type="evidence" value="ECO:0007669"/>
    <property type="project" value="TreeGrafter"/>
</dbReference>
<feature type="transmembrane region" description="Helical" evidence="9">
    <location>
        <begin position="554"/>
        <end position="577"/>
    </location>
</feature>
<dbReference type="PROSITE" id="PS50283">
    <property type="entry name" value="NA_SOLUT_SYMP_3"/>
    <property type="match status" value="1"/>
</dbReference>
<feature type="transmembrane region" description="Helical" evidence="9">
    <location>
        <begin position="236"/>
        <end position="253"/>
    </location>
</feature>
<organism evidence="11 12">
    <name type="scientific">Branchiostoma belcheri</name>
    <name type="common">Amphioxus</name>
    <dbReference type="NCBI Taxonomy" id="7741"/>
    <lineage>
        <taxon>Eukaryota</taxon>
        <taxon>Metazoa</taxon>
        <taxon>Chordata</taxon>
        <taxon>Cephalochordata</taxon>
        <taxon>Leptocardii</taxon>
        <taxon>Amphioxiformes</taxon>
        <taxon>Branchiostomatidae</taxon>
        <taxon>Branchiostoma</taxon>
    </lineage>
</organism>
<evidence type="ECO:0000313" key="11">
    <source>
        <dbReference type="Proteomes" id="UP000515135"/>
    </source>
</evidence>
<evidence type="ECO:0000256" key="1">
    <source>
        <dbReference type="ARBA" id="ARBA00004141"/>
    </source>
</evidence>
<evidence type="ECO:0000256" key="4">
    <source>
        <dbReference type="ARBA" id="ARBA00022692"/>
    </source>
</evidence>
<reference evidence="12" key="1">
    <citation type="submission" date="2025-08" db="UniProtKB">
        <authorList>
            <consortium name="RefSeq"/>
        </authorList>
    </citation>
    <scope>IDENTIFICATION</scope>
    <source>
        <tissue evidence="12">Gonad</tissue>
    </source>
</reference>
<dbReference type="GO" id="GO:0015204">
    <property type="term" value="F:urea transmembrane transporter activity"/>
    <property type="evidence" value="ECO:0007669"/>
    <property type="project" value="InterPro"/>
</dbReference>
<feature type="transmembrane region" description="Helical" evidence="9">
    <location>
        <begin position="45"/>
        <end position="67"/>
    </location>
</feature>
<feature type="transmembrane region" description="Helical" evidence="9">
    <location>
        <begin position="720"/>
        <end position="741"/>
    </location>
</feature>
<feature type="transmembrane region" description="Helical" evidence="9">
    <location>
        <begin position="170"/>
        <end position="194"/>
    </location>
</feature>
<evidence type="ECO:0000256" key="8">
    <source>
        <dbReference type="SAM" id="MobiDB-lite"/>
    </source>
</evidence>
<feature type="region of interest" description="Disordered" evidence="8">
    <location>
        <begin position="755"/>
        <end position="779"/>
    </location>
</feature>
<evidence type="ECO:0000313" key="12">
    <source>
        <dbReference type="RefSeq" id="XP_019628008.1"/>
    </source>
</evidence>
<dbReference type="KEGG" id="bbel:109472625"/>
<keyword evidence="10" id="KW-0732">Signal</keyword>
<protein>
    <submittedName>
        <fullName evidence="12">Urea-proton symporter DUR3-like</fullName>
    </submittedName>
</protein>
<comment type="subcellular location">
    <subcellularLocation>
        <location evidence="1">Membrane</location>
        <topology evidence="1">Multi-pass membrane protein</topology>
    </subcellularLocation>
</comment>
<evidence type="ECO:0000256" key="5">
    <source>
        <dbReference type="ARBA" id="ARBA00022989"/>
    </source>
</evidence>
<keyword evidence="4 9" id="KW-0812">Transmembrane</keyword>
<evidence type="ECO:0000256" key="7">
    <source>
        <dbReference type="RuleBase" id="RU362091"/>
    </source>
</evidence>
<evidence type="ECO:0000256" key="10">
    <source>
        <dbReference type="SAM" id="SignalP"/>
    </source>
</evidence>
<proteinExistence type="inferred from homology"/>
<evidence type="ECO:0000256" key="6">
    <source>
        <dbReference type="ARBA" id="ARBA00023136"/>
    </source>
</evidence>
<evidence type="ECO:0000256" key="9">
    <source>
        <dbReference type="SAM" id="Phobius"/>
    </source>
</evidence>
<gene>
    <name evidence="12" type="primary">LOC109472625</name>
</gene>
<dbReference type="Gene3D" id="1.20.1730.10">
    <property type="entry name" value="Sodium/glucose cotransporter"/>
    <property type="match status" value="1"/>
</dbReference>
<feature type="chain" id="PRO_5027565574" evidence="10">
    <location>
        <begin position="22"/>
        <end position="779"/>
    </location>
</feature>
<feature type="transmembrane region" description="Helical" evidence="9">
    <location>
        <begin position="680"/>
        <end position="700"/>
    </location>
</feature>
<dbReference type="AlphaFoldDB" id="A0A6P4YUH8"/>